<sequence>MIDAQRNWNKAKGGERQMWKTVTRMLRMEGIEDVINEKLINNKNGYDGRDIVVKSIKWSNLQGVNVPYPREQAVVFRSLVVTVKLQDAFDASLETETVNFLDSVTPQN</sequence>
<reference evidence="1 2" key="1">
    <citation type="journal article" date="2022" name="bioRxiv">
        <title>Genomics of Preaxostyla Flagellates Illuminates Evolutionary Transitions and the Path Towards Mitochondrial Loss.</title>
        <authorList>
            <person name="Novak L.V.F."/>
            <person name="Treitli S.C."/>
            <person name="Pyrih J."/>
            <person name="Halakuc P."/>
            <person name="Pipaliya S.V."/>
            <person name="Vacek V."/>
            <person name="Brzon O."/>
            <person name="Soukal P."/>
            <person name="Eme L."/>
            <person name="Dacks J.B."/>
            <person name="Karnkowska A."/>
            <person name="Elias M."/>
            <person name="Hampl V."/>
        </authorList>
    </citation>
    <scope>NUCLEOTIDE SEQUENCE [LARGE SCALE GENOMIC DNA]</scope>
    <source>
        <strain evidence="1">NAU3</strain>
        <tissue evidence="1">Gut</tissue>
    </source>
</reference>
<dbReference type="EMBL" id="JARBJD010000024">
    <property type="protein sequence ID" value="KAK2960160.1"/>
    <property type="molecule type" value="Genomic_DNA"/>
</dbReference>
<name>A0ABQ9Y8T8_9EUKA</name>
<keyword evidence="2" id="KW-1185">Reference proteome</keyword>
<gene>
    <name evidence="1" type="ORF">BLNAU_4713</name>
</gene>
<accession>A0ABQ9Y8T8</accession>
<protein>
    <submittedName>
        <fullName evidence="1">Uncharacterized protein</fullName>
    </submittedName>
</protein>
<dbReference type="Proteomes" id="UP001281761">
    <property type="component" value="Unassembled WGS sequence"/>
</dbReference>
<organism evidence="1 2">
    <name type="scientific">Blattamonas nauphoetae</name>
    <dbReference type="NCBI Taxonomy" id="2049346"/>
    <lineage>
        <taxon>Eukaryota</taxon>
        <taxon>Metamonada</taxon>
        <taxon>Preaxostyla</taxon>
        <taxon>Oxymonadida</taxon>
        <taxon>Blattamonas</taxon>
    </lineage>
</organism>
<comment type="caution">
    <text evidence="1">The sequence shown here is derived from an EMBL/GenBank/DDBJ whole genome shotgun (WGS) entry which is preliminary data.</text>
</comment>
<evidence type="ECO:0000313" key="2">
    <source>
        <dbReference type="Proteomes" id="UP001281761"/>
    </source>
</evidence>
<evidence type="ECO:0000313" key="1">
    <source>
        <dbReference type="EMBL" id="KAK2960160.1"/>
    </source>
</evidence>
<proteinExistence type="predicted"/>